<dbReference type="GO" id="GO:0051119">
    <property type="term" value="F:sugar transmembrane transporter activity"/>
    <property type="evidence" value="ECO:0007669"/>
    <property type="project" value="InterPro"/>
</dbReference>
<evidence type="ECO:0000256" key="1">
    <source>
        <dbReference type="ARBA" id="ARBA00004651"/>
    </source>
</evidence>
<sequence>MEDGSVGTDACVPVREEDEEHGIEKAEIRISVLPDLFTKRPVSCTGVDLHSTAAQPSSSASRNLLLPRSGPAPAKQWNRGPYTTGVVSALLARNPGGKSEEERAYVTIETHRSPYVASPVDEAAWRSVGSGVDGAEAADLSTTASSSIFASDSPSLPLEDILLSSHQKQTLRERTQASSPNGRGDDRIEHTELHESRHVGCGQASILRGSPASPASDAVNVLEVAAHSSPPGYPSPSAHPGTPFGKGSPCRVTKLEKEARPRGPGGRGCSGRGSGEPVSASRVGGDAALSPRNRANGRIAAGHGDLPAIPNPCLASSSSLSSRFSCCSSSPSFDSRCQSGSLRVAHDPVSPCGSSARIPSSLVKEKCEGRVSTCRSQSAAPRRLNGSAHSSDVVPRLKAVAALLSLLLLCSIPPGFLGWCFCFSPAFRAGALSCLDGLCPISSLCVYVAPAGAAWTAIKSRRSEHLPAFVFVLQGMCNLIGCTYGFSLPSVVLAATNCVGLSFQVFWLAVYVSWRHPPARPSNPSSTSVSAPAGEGSDNVASSLAARETVWSVEGGPSPAASRKFSPLCPNEEDSRSPDAQRRVGLSDISVPPASSRRVSSSPEGRQSGDSKNAWIGLPLHSQETTFQRERSVEGRREGSEEQEEAAGRGDTGEERGRTRRICLGNALPQFPWDLAASRPATATLPCSVGGHTHLAAVSLSHPSGRRVSLLARQRVEGGEANAEHEATTQARIASDGEVRRELCAPSAGGSMTEFDRQGETSRPRQGVEELQGMNALHEVRCQRLEATLDGQPDLTRRMSLELSSFSIRPCSPHSTPAPSRPHSPVSTLPPASGCGLWLGDDSEASAAQGPPPQFACSALAASPSRTPSSSRCGRCVLTSSGAAPRAGSPAVVQSETSLSPRHSRGPFCSAAADAQCSGAENAPEGETLNRERRRASASFLVSLSAVSPPCAPSSWSTVDGATATVCQGRSQPRFGRRGDVNEARASGQQRQGERRSAPFVNDREEAKRDPGDYQPWSSILFAFARVSAAFAPLCLFLALLPVSALGVLLTVFNVLTAVSPLSLLGNMIRRRSSLGLPRPLVSMTVVCNCLWGLYGLAADIPAISISSFIGYEVGLVHLTVLLWCDQELGCVDFPVLLHLVSSVSTSVSKLRRVRALYRCCSFCPRRKTMFFSSWSTGAGRSGSQAFPRLGSVRKEGGTGKAREETERMMGGEDGRDFRWA</sequence>
<dbReference type="PANTHER" id="PTHR10791">
    <property type="entry name" value="RAG1-ACTIVATING PROTEIN 1"/>
    <property type="match status" value="1"/>
</dbReference>
<evidence type="ECO:0000313" key="12">
    <source>
        <dbReference type="EMBL" id="CEL65414.1"/>
    </source>
</evidence>
<organism evidence="12">
    <name type="scientific">Neospora caninum (strain Liverpool)</name>
    <dbReference type="NCBI Taxonomy" id="572307"/>
    <lineage>
        <taxon>Eukaryota</taxon>
        <taxon>Sar</taxon>
        <taxon>Alveolata</taxon>
        <taxon>Apicomplexa</taxon>
        <taxon>Conoidasida</taxon>
        <taxon>Coccidia</taxon>
        <taxon>Eucoccidiorida</taxon>
        <taxon>Eimeriorina</taxon>
        <taxon>Sarcocystidae</taxon>
        <taxon>Neospora</taxon>
    </lineage>
</organism>
<evidence type="ECO:0000256" key="4">
    <source>
        <dbReference type="ARBA" id="ARBA00022475"/>
    </source>
</evidence>
<keyword evidence="9 11" id="KW-0472">Membrane</keyword>
<feature type="transmembrane region" description="Helical" evidence="11">
    <location>
        <begin position="492"/>
        <end position="514"/>
    </location>
</feature>
<dbReference type="AlphaFoldDB" id="A0A0F7U6I3"/>
<feature type="compositionally biased region" description="Basic and acidic residues" evidence="10">
    <location>
        <begin position="627"/>
        <end position="657"/>
    </location>
</feature>
<feature type="transmembrane region" description="Helical" evidence="11">
    <location>
        <begin position="466"/>
        <end position="486"/>
    </location>
</feature>
<feature type="transmembrane region" description="Helical" evidence="11">
    <location>
        <begin position="399"/>
        <end position="423"/>
    </location>
</feature>
<feature type="region of interest" description="Disordered" evidence="10">
    <location>
        <begin position="553"/>
        <end position="658"/>
    </location>
</feature>
<keyword evidence="6 11" id="KW-0812">Transmembrane</keyword>
<feature type="compositionally biased region" description="Gly residues" evidence="10">
    <location>
        <begin position="263"/>
        <end position="274"/>
    </location>
</feature>
<evidence type="ECO:0000256" key="2">
    <source>
        <dbReference type="ARBA" id="ARBA00007809"/>
    </source>
</evidence>
<proteinExistence type="inferred from homology"/>
<dbReference type="InterPro" id="IPR004316">
    <property type="entry name" value="SWEET_rpt"/>
</dbReference>
<evidence type="ECO:0000256" key="10">
    <source>
        <dbReference type="SAM" id="MobiDB-lite"/>
    </source>
</evidence>
<feature type="compositionally biased region" description="Basic and acidic residues" evidence="10">
    <location>
        <begin position="754"/>
        <end position="766"/>
    </location>
</feature>
<feature type="compositionally biased region" description="Basic and acidic residues" evidence="10">
    <location>
        <begin position="1193"/>
        <end position="1221"/>
    </location>
</feature>
<keyword evidence="4" id="KW-1003">Cell membrane</keyword>
<evidence type="ECO:0000256" key="3">
    <source>
        <dbReference type="ARBA" id="ARBA00022448"/>
    </source>
</evidence>
<dbReference type="GO" id="GO:0005886">
    <property type="term" value="C:plasma membrane"/>
    <property type="evidence" value="ECO:0007669"/>
    <property type="project" value="UniProtKB-SubCell"/>
</dbReference>
<feature type="region of interest" description="Disordered" evidence="10">
    <location>
        <begin position="519"/>
        <end position="539"/>
    </location>
</feature>
<reference evidence="12" key="1">
    <citation type="journal article" date="2015" name="PLoS ONE">
        <title>Comprehensive Evaluation of Toxoplasma gondii VEG and Neospora caninum LIV Genomes with Tachyzoite Stage Transcriptome and Proteome Defines Novel Transcript Features.</title>
        <authorList>
            <person name="Ramaprasad A."/>
            <person name="Mourier T."/>
            <person name="Naeem R."/>
            <person name="Malas T.B."/>
            <person name="Moussa E."/>
            <person name="Panigrahi A."/>
            <person name="Vermont S.J."/>
            <person name="Otto T.D."/>
            <person name="Wastling J."/>
            <person name="Pain A."/>
        </authorList>
    </citation>
    <scope>NUCLEOTIDE SEQUENCE</scope>
    <source>
        <strain evidence="12">Liverpool</strain>
    </source>
</reference>
<dbReference type="InterPro" id="IPR047664">
    <property type="entry name" value="SWEET"/>
</dbReference>
<feature type="compositionally biased region" description="Basic and acidic residues" evidence="10">
    <location>
        <begin position="992"/>
        <end position="1010"/>
    </location>
</feature>
<evidence type="ECO:0000256" key="7">
    <source>
        <dbReference type="ARBA" id="ARBA00022737"/>
    </source>
</evidence>
<evidence type="ECO:0000256" key="8">
    <source>
        <dbReference type="ARBA" id="ARBA00022989"/>
    </source>
</evidence>
<comment type="subcellular location">
    <subcellularLocation>
        <location evidence="1">Cell membrane</location>
        <topology evidence="1">Multi-pass membrane protein</topology>
    </subcellularLocation>
</comment>
<feature type="compositionally biased region" description="Low complexity" evidence="10">
    <location>
        <begin position="590"/>
        <end position="603"/>
    </location>
</feature>
<feature type="compositionally biased region" description="Basic and acidic residues" evidence="10">
    <location>
        <begin position="573"/>
        <end position="582"/>
    </location>
</feature>
<feature type="transmembrane region" description="Helical" evidence="11">
    <location>
        <begin position="1081"/>
        <end position="1098"/>
    </location>
</feature>
<dbReference type="EMBL" id="LN714479">
    <property type="protein sequence ID" value="CEL65414.1"/>
    <property type="molecule type" value="Genomic_DNA"/>
</dbReference>
<name>A0A0F7U6I3_NEOCL</name>
<feature type="compositionally biased region" description="Polar residues" evidence="10">
    <location>
        <begin position="892"/>
        <end position="901"/>
    </location>
</feature>
<keyword evidence="7" id="KW-0677">Repeat</keyword>
<feature type="region of interest" description="Disordered" evidence="10">
    <location>
        <begin position="808"/>
        <end position="829"/>
    </location>
</feature>
<gene>
    <name evidence="12" type="ORF">BN1204_012625</name>
</gene>
<dbReference type="Gene3D" id="1.20.1280.290">
    <property type="match status" value="2"/>
</dbReference>
<feature type="region of interest" description="Disordered" evidence="10">
    <location>
        <begin position="1191"/>
        <end position="1221"/>
    </location>
</feature>
<feature type="region of interest" description="Disordered" evidence="10">
    <location>
        <begin position="50"/>
        <end position="80"/>
    </location>
</feature>
<evidence type="ECO:0000256" key="11">
    <source>
        <dbReference type="SAM" id="Phobius"/>
    </source>
</evidence>
<keyword evidence="3" id="KW-0813">Transport</keyword>
<accession>A0A0F7U6I3</accession>
<feature type="compositionally biased region" description="Polar residues" evidence="10">
    <location>
        <begin position="52"/>
        <end position="62"/>
    </location>
</feature>
<dbReference type="Pfam" id="PF03083">
    <property type="entry name" value="MtN3_slv"/>
    <property type="match status" value="2"/>
</dbReference>
<feature type="region of interest" description="Disordered" evidence="10">
    <location>
        <begin position="226"/>
        <end position="299"/>
    </location>
</feature>
<dbReference type="PANTHER" id="PTHR10791:SF30">
    <property type="entry name" value="SUGAR TRANSPORTER SWEET1"/>
    <property type="match status" value="1"/>
</dbReference>
<feature type="region of interest" description="Disordered" evidence="10">
    <location>
        <begin position="970"/>
        <end position="1010"/>
    </location>
</feature>
<evidence type="ECO:0000256" key="9">
    <source>
        <dbReference type="ARBA" id="ARBA00023136"/>
    </source>
</evidence>
<feature type="region of interest" description="Disordered" evidence="10">
    <location>
        <begin position="882"/>
        <end position="907"/>
    </location>
</feature>
<feature type="region of interest" description="Disordered" evidence="10">
    <location>
        <begin position="1"/>
        <end position="22"/>
    </location>
</feature>
<evidence type="ECO:0000256" key="5">
    <source>
        <dbReference type="ARBA" id="ARBA00022597"/>
    </source>
</evidence>
<comment type="similarity">
    <text evidence="2">Belongs to the SWEET sugar transporter family.</text>
</comment>
<feature type="compositionally biased region" description="Polar residues" evidence="10">
    <location>
        <begin position="808"/>
        <end position="818"/>
    </location>
</feature>
<feature type="region of interest" description="Disordered" evidence="10">
    <location>
        <begin position="166"/>
        <end position="187"/>
    </location>
</feature>
<feature type="transmembrane region" description="Helical" evidence="11">
    <location>
        <begin position="1104"/>
        <end position="1125"/>
    </location>
</feature>
<feature type="compositionally biased region" description="Low complexity" evidence="10">
    <location>
        <begin position="882"/>
        <end position="891"/>
    </location>
</feature>
<keyword evidence="8 11" id="KW-1133">Transmembrane helix</keyword>
<protein>
    <submittedName>
        <fullName evidence="12">Uncharacterized protein</fullName>
    </submittedName>
</protein>
<keyword evidence="5" id="KW-0762">Sugar transport</keyword>
<evidence type="ECO:0000256" key="6">
    <source>
        <dbReference type="ARBA" id="ARBA00022692"/>
    </source>
</evidence>
<feature type="region of interest" description="Disordered" evidence="10">
    <location>
        <begin position="746"/>
        <end position="766"/>
    </location>
</feature>